<sequence length="108" mass="12455">MVIRVFIASSSGSVAIKKRQQDVVRFLEANRIEFEEVDITMSEEQRQWMYKNIPRDRLPSQGNPLPPQIFSDDHYCGDYDGFFESKESNTVFSFLGLKPSMASKKSEP</sequence>
<evidence type="ECO:0000256" key="4">
    <source>
        <dbReference type="ARBA" id="ARBA00023242"/>
    </source>
</evidence>
<reference evidence="6 7" key="1">
    <citation type="journal article" date="2012" name="Genome Biol.">
        <title>Sequencing three crocodilian genomes to illuminate the evolution of archosaurs and amniotes.</title>
        <authorList>
            <person name="St John J.A."/>
            <person name="Braun E.L."/>
            <person name="Isberg S.R."/>
            <person name="Miles L.G."/>
            <person name="Chong A.Y."/>
            <person name="Gongora J."/>
            <person name="Dalzell P."/>
            <person name="Moran C."/>
            <person name="Bed'hom B."/>
            <person name="Abzhanov A."/>
            <person name="Burgess S.C."/>
            <person name="Cooksey A.M."/>
            <person name="Castoe T.A."/>
            <person name="Crawford N.G."/>
            <person name="Densmore L.D."/>
            <person name="Drew J.C."/>
            <person name="Edwards S.V."/>
            <person name="Faircloth B.C."/>
            <person name="Fujita M.K."/>
            <person name="Greenwold M.J."/>
            <person name="Hoffmann F.G."/>
            <person name="Howard J.M."/>
            <person name="Iguchi T."/>
            <person name="Janes D.E."/>
            <person name="Khan S.Y."/>
            <person name="Kohno S."/>
            <person name="de Koning A.J."/>
            <person name="Lance S.L."/>
            <person name="McCarthy F.M."/>
            <person name="McCormack J.E."/>
            <person name="Merchant M.E."/>
            <person name="Peterson D.G."/>
            <person name="Pollock D.D."/>
            <person name="Pourmand N."/>
            <person name="Raney B.J."/>
            <person name="Roessler K.A."/>
            <person name="Sanford J.R."/>
            <person name="Sawyer R.H."/>
            <person name="Schmidt C.J."/>
            <person name="Triplett E.W."/>
            <person name="Tuberville T.D."/>
            <person name="Venegas-Anaya M."/>
            <person name="Howard J.T."/>
            <person name="Jarvis E.D."/>
            <person name="Guillette L.J.Jr."/>
            <person name="Glenn T.C."/>
            <person name="Green R.E."/>
            <person name="Ray D.A."/>
        </authorList>
    </citation>
    <scope>NUCLEOTIDE SEQUENCE [LARGE SCALE GENOMIC DNA]</scope>
    <source>
        <strain evidence="6">KSC_2009_1</strain>
    </source>
</reference>
<accession>A0A151MU40</accession>
<dbReference type="CTD" id="83699"/>
<dbReference type="PIRSF" id="PIRSF008142">
    <property type="entry name" value="SH3-bind_E-rich_L"/>
    <property type="match status" value="1"/>
</dbReference>
<dbReference type="eggNOG" id="KOG4023">
    <property type="taxonomic scope" value="Eukaryota"/>
</dbReference>
<dbReference type="CDD" id="cd03030">
    <property type="entry name" value="GRX_SH3BGR"/>
    <property type="match status" value="1"/>
</dbReference>
<name>A0A151MU40_ALLMI</name>
<dbReference type="GO" id="GO:0005737">
    <property type="term" value="C:cytoplasm"/>
    <property type="evidence" value="ECO:0007669"/>
    <property type="project" value="TreeGrafter"/>
</dbReference>
<dbReference type="Proteomes" id="UP000050525">
    <property type="component" value="Unassembled WGS sequence"/>
</dbReference>
<evidence type="ECO:0000313" key="7">
    <source>
        <dbReference type="Proteomes" id="UP000050525"/>
    </source>
</evidence>
<dbReference type="KEGG" id="amj:102567323"/>
<dbReference type="RefSeq" id="XP_006271849.1">
    <property type="nucleotide sequence ID" value="XM_006271787.4"/>
</dbReference>
<keyword evidence="7" id="KW-1185">Reference proteome</keyword>
<dbReference type="InterPro" id="IPR036249">
    <property type="entry name" value="Thioredoxin-like_sf"/>
</dbReference>
<comment type="subcellular location">
    <subcellularLocation>
        <location evidence="1">Nucleus</location>
    </subcellularLocation>
</comment>
<dbReference type="PANTHER" id="PTHR12232:SF4">
    <property type="entry name" value="SH3 DOMAIN-BINDING GLUTAMIC ACID-RICH-LIKE PROTEIN 2"/>
    <property type="match status" value="1"/>
</dbReference>
<dbReference type="GeneID" id="102567323"/>
<evidence type="ECO:0000313" key="6">
    <source>
        <dbReference type="EMBL" id="KYO28016.1"/>
    </source>
</evidence>
<dbReference type="Pfam" id="PF04908">
    <property type="entry name" value="SH3BGR"/>
    <property type="match status" value="1"/>
</dbReference>
<dbReference type="Gene3D" id="3.40.30.10">
    <property type="entry name" value="Glutaredoxin"/>
    <property type="match status" value="1"/>
</dbReference>
<evidence type="ECO:0000256" key="1">
    <source>
        <dbReference type="ARBA" id="ARBA00004123"/>
    </source>
</evidence>
<dbReference type="AlphaFoldDB" id="A0A151MU40"/>
<dbReference type="InterPro" id="IPR006993">
    <property type="entry name" value="Glut_rich_SH3-bd"/>
</dbReference>
<evidence type="ECO:0000256" key="2">
    <source>
        <dbReference type="ARBA" id="ARBA00007764"/>
    </source>
</evidence>
<protein>
    <recommendedName>
        <fullName evidence="5">SH3 domain-binding glutamic acid-rich-like protein</fullName>
    </recommendedName>
</protein>
<comment type="caution">
    <text evidence="6">The sequence shown here is derived from an EMBL/GenBank/DDBJ whole genome shotgun (WGS) entry which is preliminary data.</text>
</comment>
<dbReference type="GO" id="GO:0017124">
    <property type="term" value="F:SH3 domain binding"/>
    <property type="evidence" value="ECO:0007669"/>
    <property type="project" value="UniProtKB-KW"/>
</dbReference>
<dbReference type="OrthoDB" id="9932926at2759"/>
<dbReference type="InterPro" id="IPR051033">
    <property type="entry name" value="SH3BGR"/>
</dbReference>
<proteinExistence type="inferred from homology"/>
<evidence type="ECO:0000256" key="5">
    <source>
        <dbReference type="PIRNR" id="PIRNR008142"/>
    </source>
</evidence>
<dbReference type="PANTHER" id="PTHR12232">
    <property type="entry name" value="SH3 DOMAIN-BINDING GLUTAMIC ACID-RICH-LIKE PROTEIN"/>
    <property type="match status" value="1"/>
</dbReference>
<comment type="similarity">
    <text evidence="2 5">Belongs to the SH3BGR family.</text>
</comment>
<dbReference type="SUPFAM" id="SSF52833">
    <property type="entry name" value="Thioredoxin-like"/>
    <property type="match status" value="1"/>
</dbReference>
<dbReference type="GO" id="GO:0005634">
    <property type="term" value="C:nucleus"/>
    <property type="evidence" value="ECO:0007669"/>
    <property type="project" value="UniProtKB-SubCell"/>
</dbReference>
<keyword evidence="3" id="KW-0729">SH3-binding</keyword>
<dbReference type="PhylomeDB" id="A0A151MU40"/>
<evidence type="ECO:0000256" key="3">
    <source>
        <dbReference type="ARBA" id="ARBA00023036"/>
    </source>
</evidence>
<organism evidence="6 7">
    <name type="scientific">Alligator mississippiensis</name>
    <name type="common">American alligator</name>
    <dbReference type="NCBI Taxonomy" id="8496"/>
    <lineage>
        <taxon>Eukaryota</taxon>
        <taxon>Metazoa</taxon>
        <taxon>Chordata</taxon>
        <taxon>Craniata</taxon>
        <taxon>Vertebrata</taxon>
        <taxon>Euteleostomi</taxon>
        <taxon>Archelosauria</taxon>
        <taxon>Archosauria</taxon>
        <taxon>Crocodylia</taxon>
        <taxon>Alligatoridae</taxon>
        <taxon>Alligatorinae</taxon>
        <taxon>Alligator</taxon>
    </lineage>
</organism>
<keyword evidence="4" id="KW-0539">Nucleus</keyword>
<dbReference type="EMBL" id="AKHW03005050">
    <property type="protein sequence ID" value="KYO28016.1"/>
    <property type="molecule type" value="Genomic_DNA"/>
</dbReference>
<gene>
    <name evidence="6" type="primary">SH3BGRL2</name>
    <name evidence="6" type="ORF">Y1Q_0014203</name>
</gene>